<dbReference type="GO" id="GO:0009898">
    <property type="term" value="C:cytoplasmic side of plasma membrane"/>
    <property type="evidence" value="ECO:0007669"/>
    <property type="project" value="TreeGrafter"/>
</dbReference>
<feature type="domain" description="IMD" evidence="1">
    <location>
        <begin position="115"/>
        <end position="186"/>
    </location>
</feature>
<keyword evidence="3" id="KW-1185">Reference proteome</keyword>
<dbReference type="EMBL" id="JAPTMU010000018">
    <property type="protein sequence ID" value="KAJ4927889.1"/>
    <property type="molecule type" value="Genomic_DNA"/>
</dbReference>
<dbReference type="PANTHER" id="PTHR15708:SF10">
    <property type="entry name" value="PROTEIN MTSS 1"/>
    <property type="match status" value="1"/>
</dbReference>
<dbReference type="Pfam" id="PF08397">
    <property type="entry name" value="IMD"/>
    <property type="match status" value="1"/>
</dbReference>
<protein>
    <recommendedName>
        <fullName evidence="1">IMD domain-containing protein</fullName>
    </recommendedName>
</protein>
<dbReference type="GO" id="GO:0032233">
    <property type="term" value="P:positive regulation of actin filament bundle assembly"/>
    <property type="evidence" value="ECO:0007669"/>
    <property type="project" value="TreeGrafter"/>
</dbReference>
<dbReference type="PANTHER" id="PTHR15708">
    <property type="entry name" value="ACTIN BUNDLING/MISSING IN METASTASIS-RELATED"/>
    <property type="match status" value="1"/>
</dbReference>
<dbReference type="GO" id="GO:0003779">
    <property type="term" value="F:actin binding"/>
    <property type="evidence" value="ECO:0007669"/>
    <property type="project" value="InterPro"/>
</dbReference>
<evidence type="ECO:0000313" key="2">
    <source>
        <dbReference type="EMBL" id="KAJ4927889.1"/>
    </source>
</evidence>
<reference evidence="2" key="1">
    <citation type="submission" date="2022-11" db="EMBL/GenBank/DDBJ databases">
        <title>Chromosome-level genome of Pogonophryne albipinna.</title>
        <authorList>
            <person name="Jo E."/>
        </authorList>
    </citation>
    <scope>NUCLEOTIDE SEQUENCE</scope>
    <source>
        <strain evidence="2">SGF0006</strain>
        <tissue evidence="2">Muscle</tissue>
    </source>
</reference>
<name>A0AAD6ALX2_9TELE</name>
<gene>
    <name evidence="2" type="ORF">JOQ06_015690</name>
</gene>
<dbReference type="InterPro" id="IPR030127">
    <property type="entry name" value="MTSS1/MTSS2"/>
</dbReference>
<sequence length="186" mass="20500">KASSTEGGANWRRVHVPSGSRPCSHRRVSCTSASEEARALCKVLVLFPAVSPPRCTMRLLPKTLWDPGKPCRATLSVFIHTAPLFLLNLFVACRFIYGPQKLRVECLSFSFTQLKMESVMERECSALGGLFQTVIGDMKGSYPVWDDFISKASKLQSQLRTTVVAVAAFLDAFQKVADLATNSRAL</sequence>
<dbReference type="InterPro" id="IPR027267">
    <property type="entry name" value="AH/BAR_dom_sf"/>
</dbReference>
<evidence type="ECO:0000313" key="3">
    <source>
        <dbReference type="Proteomes" id="UP001219934"/>
    </source>
</evidence>
<comment type="caution">
    <text evidence="2">The sequence shown here is derived from an EMBL/GenBank/DDBJ whole genome shotgun (WGS) entry which is preliminary data.</text>
</comment>
<dbReference type="AlphaFoldDB" id="A0AAD6ALX2"/>
<organism evidence="2 3">
    <name type="scientific">Pogonophryne albipinna</name>
    <dbReference type="NCBI Taxonomy" id="1090488"/>
    <lineage>
        <taxon>Eukaryota</taxon>
        <taxon>Metazoa</taxon>
        <taxon>Chordata</taxon>
        <taxon>Craniata</taxon>
        <taxon>Vertebrata</taxon>
        <taxon>Euteleostomi</taxon>
        <taxon>Actinopterygii</taxon>
        <taxon>Neopterygii</taxon>
        <taxon>Teleostei</taxon>
        <taxon>Neoteleostei</taxon>
        <taxon>Acanthomorphata</taxon>
        <taxon>Eupercaria</taxon>
        <taxon>Perciformes</taxon>
        <taxon>Notothenioidei</taxon>
        <taxon>Pogonophryne</taxon>
    </lineage>
</organism>
<dbReference type="GO" id="GO:0015629">
    <property type="term" value="C:actin cytoskeleton"/>
    <property type="evidence" value="ECO:0007669"/>
    <property type="project" value="TreeGrafter"/>
</dbReference>
<dbReference type="GO" id="GO:0005543">
    <property type="term" value="F:phospholipid binding"/>
    <property type="evidence" value="ECO:0007669"/>
    <property type="project" value="TreeGrafter"/>
</dbReference>
<dbReference type="GO" id="GO:0034334">
    <property type="term" value="P:adherens junction maintenance"/>
    <property type="evidence" value="ECO:0007669"/>
    <property type="project" value="TreeGrafter"/>
</dbReference>
<proteinExistence type="predicted"/>
<dbReference type="Gene3D" id="1.20.1270.60">
    <property type="entry name" value="Arfaptin homology (AH) domain/BAR domain"/>
    <property type="match status" value="1"/>
</dbReference>
<dbReference type="SUPFAM" id="SSF103657">
    <property type="entry name" value="BAR/IMD domain-like"/>
    <property type="match status" value="1"/>
</dbReference>
<accession>A0AAD6ALX2</accession>
<feature type="non-terminal residue" evidence="2">
    <location>
        <position position="1"/>
    </location>
</feature>
<dbReference type="PROSITE" id="PS51338">
    <property type="entry name" value="IMD"/>
    <property type="match status" value="1"/>
</dbReference>
<dbReference type="Proteomes" id="UP001219934">
    <property type="component" value="Unassembled WGS sequence"/>
</dbReference>
<dbReference type="InterPro" id="IPR013606">
    <property type="entry name" value="I-BAR_dom"/>
</dbReference>
<dbReference type="GO" id="GO:0007009">
    <property type="term" value="P:plasma membrane organization"/>
    <property type="evidence" value="ECO:0007669"/>
    <property type="project" value="InterPro"/>
</dbReference>
<evidence type="ECO:0000259" key="1">
    <source>
        <dbReference type="PROSITE" id="PS51338"/>
    </source>
</evidence>